<keyword evidence="6" id="KW-1185">Reference proteome</keyword>
<evidence type="ECO:0000256" key="1">
    <source>
        <dbReference type="ARBA" id="ARBA00008416"/>
    </source>
</evidence>
<dbReference type="Pfam" id="PF05726">
    <property type="entry name" value="Pirin_C"/>
    <property type="match status" value="1"/>
</dbReference>
<dbReference type="PANTHER" id="PTHR13903">
    <property type="entry name" value="PIRIN-RELATED"/>
    <property type="match status" value="1"/>
</dbReference>
<protein>
    <submittedName>
        <fullName evidence="5">Pirin family protein</fullName>
    </submittedName>
</protein>
<evidence type="ECO:0000259" key="4">
    <source>
        <dbReference type="Pfam" id="PF05726"/>
    </source>
</evidence>
<sequence length="288" mass="31211">MSVTNSVIRDSSTDKTRSVARLVRGIPATDGAGVKLNRVLGTQALPAVDPFLMLDEFRSDDPSAYIAGFPDHPHRGFETITYMLAGRMRHKDSKGNEGLLGPGDVQWMTTARGLVHSEMPEQQDGLMQGFQLWLNLPAKEKMLDPKYQDIPAATIPEITYDDAHLKVIAGEYRHLKGPIASPTTQPFIVDVTLKADGDIGLPVPTDHDGFVYVFDGSVEIDHTVVTKGQAAVLTAGQSLVLTAGSEGARALVVTGVPLKEPIARHGPFVMNTPQEIHQAFADYQSGKF</sequence>
<gene>
    <name evidence="5" type="ORF">PQU98_11220</name>
</gene>
<organism evidence="5 6">
    <name type="scientific">Asticcacaulis machinosus</name>
    <dbReference type="NCBI Taxonomy" id="2984211"/>
    <lineage>
        <taxon>Bacteria</taxon>
        <taxon>Pseudomonadati</taxon>
        <taxon>Pseudomonadota</taxon>
        <taxon>Alphaproteobacteria</taxon>
        <taxon>Caulobacterales</taxon>
        <taxon>Caulobacteraceae</taxon>
        <taxon>Asticcacaulis</taxon>
    </lineage>
</organism>
<dbReference type="InterPro" id="IPR014710">
    <property type="entry name" value="RmlC-like_jellyroll"/>
</dbReference>
<dbReference type="PANTHER" id="PTHR13903:SF8">
    <property type="entry name" value="PIRIN"/>
    <property type="match status" value="1"/>
</dbReference>
<dbReference type="InterPro" id="IPR012093">
    <property type="entry name" value="Pirin"/>
</dbReference>
<dbReference type="CDD" id="cd02247">
    <property type="entry name" value="cupin_pirin_C"/>
    <property type="match status" value="1"/>
</dbReference>
<dbReference type="Pfam" id="PF02678">
    <property type="entry name" value="Pirin"/>
    <property type="match status" value="1"/>
</dbReference>
<comment type="caution">
    <text evidence="5">The sequence shown here is derived from an EMBL/GenBank/DDBJ whole genome shotgun (WGS) entry which is preliminary data.</text>
</comment>
<name>A0ABT5HKP9_9CAUL</name>
<evidence type="ECO:0000256" key="2">
    <source>
        <dbReference type="RuleBase" id="RU003457"/>
    </source>
</evidence>
<dbReference type="InterPro" id="IPR011051">
    <property type="entry name" value="RmlC_Cupin_sf"/>
</dbReference>
<dbReference type="EMBL" id="JAQQKV010000002">
    <property type="protein sequence ID" value="MDC7676705.1"/>
    <property type="molecule type" value="Genomic_DNA"/>
</dbReference>
<dbReference type="SUPFAM" id="SSF51182">
    <property type="entry name" value="RmlC-like cupins"/>
    <property type="match status" value="1"/>
</dbReference>
<feature type="domain" description="Pirin C-terminal" evidence="4">
    <location>
        <begin position="189"/>
        <end position="288"/>
    </location>
</feature>
<comment type="similarity">
    <text evidence="1 2">Belongs to the pirin family.</text>
</comment>
<dbReference type="CDD" id="cd02909">
    <property type="entry name" value="cupin_pirin_N"/>
    <property type="match status" value="1"/>
</dbReference>
<dbReference type="PIRSF" id="PIRSF006232">
    <property type="entry name" value="Pirin"/>
    <property type="match status" value="1"/>
</dbReference>
<dbReference type="Gene3D" id="2.60.120.10">
    <property type="entry name" value="Jelly Rolls"/>
    <property type="match status" value="2"/>
</dbReference>
<dbReference type="InterPro" id="IPR003829">
    <property type="entry name" value="Pirin_N_dom"/>
</dbReference>
<proteinExistence type="inferred from homology"/>
<feature type="domain" description="Pirin N-terminal" evidence="3">
    <location>
        <begin position="34"/>
        <end position="134"/>
    </location>
</feature>
<evidence type="ECO:0000313" key="6">
    <source>
        <dbReference type="Proteomes" id="UP001218579"/>
    </source>
</evidence>
<dbReference type="RefSeq" id="WP_272745033.1">
    <property type="nucleotide sequence ID" value="NZ_JAQQKV010000002.1"/>
</dbReference>
<evidence type="ECO:0000313" key="5">
    <source>
        <dbReference type="EMBL" id="MDC7676705.1"/>
    </source>
</evidence>
<dbReference type="Proteomes" id="UP001218579">
    <property type="component" value="Unassembled WGS sequence"/>
</dbReference>
<accession>A0ABT5HKP9</accession>
<dbReference type="InterPro" id="IPR008778">
    <property type="entry name" value="Pirin_C_dom"/>
</dbReference>
<evidence type="ECO:0000259" key="3">
    <source>
        <dbReference type="Pfam" id="PF02678"/>
    </source>
</evidence>
<reference evidence="5 6" key="1">
    <citation type="submission" date="2023-01" db="EMBL/GenBank/DDBJ databases">
        <title>Novel species of the genus Asticcacaulis isolated from rivers.</title>
        <authorList>
            <person name="Lu H."/>
        </authorList>
    </citation>
    <scope>NUCLEOTIDE SEQUENCE [LARGE SCALE GENOMIC DNA]</scope>
    <source>
        <strain evidence="5 6">LKC15W</strain>
    </source>
</reference>